<keyword evidence="4" id="KW-0804">Transcription</keyword>
<dbReference type="PANTHER" id="PTHR30427:SF1">
    <property type="entry name" value="TRANSCRIPTIONAL ACTIVATOR PROTEIN LYSR"/>
    <property type="match status" value="1"/>
</dbReference>
<dbReference type="Proteomes" id="UP000048984">
    <property type="component" value="Unassembled WGS sequence"/>
</dbReference>
<sequence>MLTLRQIEVIRAVTIAGTVAGAAKLLGVSAPGISRLMKYTERSLNLKLFERKQNRYFPTREAEDIFEQINAVYARVEDLQTTLRRIERGSGIDFRLASVPSMSNVMVPRALHRLRGDYPDLAIDLDIVKVQEAQDYLLLGRCELVVLSYGFEHPGIAMVPLAVGSLRCIVARDHPLAAQDVVSAAEIARHPLVGVSPDDPYGRNATEMFRRAGIAFEMTMTVRFGVTTTGLVRSGLGIAIVDQFAVAGGDLPGVRVLRIREPTRFEPVVAVRADRPLSRHGERFLKLLREEMEAEARQP</sequence>
<dbReference type="STRING" id="665126.ABB55_12660"/>
<reference evidence="6 7" key="1">
    <citation type="submission" date="2015-09" db="EMBL/GenBank/DDBJ databases">
        <authorList>
            <consortium name="Swine Surveillance"/>
        </authorList>
    </citation>
    <scope>NUCLEOTIDE SEQUENCE [LARGE SCALE GENOMIC DNA]</scope>
    <source>
        <strain evidence="6 7">16</strain>
    </source>
</reference>
<feature type="domain" description="HTH lysR-type" evidence="5">
    <location>
        <begin position="2"/>
        <end position="59"/>
    </location>
</feature>
<evidence type="ECO:0000256" key="2">
    <source>
        <dbReference type="ARBA" id="ARBA00023015"/>
    </source>
</evidence>
<dbReference type="OrthoDB" id="7492271at2"/>
<dbReference type="GO" id="GO:0043565">
    <property type="term" value="F:sequence-specific DNA binding"/>
    <property type="evidence" value="ECO:0007669"/>
    <property type="project" value="TreeGrafter"/>
</dbReference>
<dbReference type="Gene3D" id="1.10.10.10">
    <property type="entry name" value="Winged helix-like DNA-binding domain superfamily/Winged helix DNA-binding domain"/>
    <property type="match status" value="1"/>
</dbReference>
<evidence type="ECO:0000256" key="1">
    <source>
        <dbReference type="ARBA" id="ARBA00009437"/>
    </source>
</evidence>
<keyword evidence="3" id="KW-0238">DNA-binding</keyword>
<dbReference type="PROSITE" id="PS50931">
    <property type="entry name" value="HTH_LYSR"/>
    <property type="match status" value="1"/>
</dbReference>
<evidence type="ECO:0000256" key="3">
    <source>
        <dbReference type="ARBA" id="ARBA00023125"/>
    </source>
</evidence>
<dbReference type="SUPFAM" id="SSF53850">
    <property type="entry name" value="Periplasmic binding protein-like II"/>
    <property type="match status" value="1"/>
</dbReference>
<dbReference type="Gene3D" id="3.40.190.290">
    <property type="match status" value="1"/>
</dbReference>
<evidence type="ECO:0000256" key="4">
    <source>
        <dbReference type="ARBA" id="ARBA00023163"/>
    </source>
</evidence>
<evidence type="ECO:0000259" key="5">
    <source>
        <dbReference type="PROSITE" id="PS50931"/>
    </source>
</evidence>
<dbReference type="GO" id="GO:0003700">
    <property type="term" value="F:DNA-binding transcription factor activity"/>
    <property type="evidence" value="ECO:0007669"/>
    <property type="project" value="InterPro"/>
</dbReference>
<comment type="caution">
    <text evidence="6">The sequence shown here is derived from an EMBL/GenBank/DDBJ whole genome shotgun (WGS) entry which is preliminary data.</text>
</comment>
<dbReference type="InterPro" id="IPR005119">
    <property type="entry name" value="LysR_subst-bd"/>
</dbReference>
<dbReference type="EMBL" id="LJYW01000001">
    <property type="protein sequence ID" value="KPL52961.1"/>
    <property type="molecule type" value="Genomic_DNA"/>
</dbReference>
<dbReference type="Pfam" id="PF03466">
    <property type="entry name" value="LysR_substrate"/>
    <property type="match status" value="1"/>
</dbReference>
<dbReference type="SUPFAM" id="SSF46785">
    <property type="entry name" value="Winged helix' DNA-binding domain"/>
    <property type="match status" value="1"/>
</dbReference>
<evidence type="ECO:0000313" key="6">
    <source>
        <dbReference type="EMBL" id="KPL52961.1"/>
    </source>
</evidence>
<dbReference type="InterPro" id="IPR036388">
    <property type="entry name" value="WH-like_DNA-bd_sf"/>
</dbReference>
<dbReference type="AlphaFoldDB" id="A0A0N8GF03"/>
<organism evidence="6 7">
    <name type="scientific">Prosthecodimorpha hirschii</name>
    <dbReference type="NCBI Taxonomy" id="665126"/>
    <lineage>
        <taxon>Bacteria</taxon>
        <taxon>Pseudomonadati</taxon>
        <taxon>Pseudomonadota</taxon>
        <taxon>Alphaproteobacteria</taxon>
        <taxon>Hyphomicrobiales</taxon>
        <taxon>Ancalomicrobiaceae</taxon>
        <taxon>Prosthecodimorpha</taxon>
    </lineage>
</organism>
<dbReference type="RefSeq" id="WP_054359124.1">
    <property type="nucleotide sequence ID" value="NZ_JAPCYQ010000001.1"/>
</dbReference>
<reference evidence="6 7" key="2">
    <citation type="submission" date="2015-10" db="EMBL/GenBank/DDBJ databases">
        <title>Draft Genome Sequence of Prosthecomicrobium hirschii ATCC 27832.</title>
        <authorList>
            <person name="Daniel J."/>
            <person name="Givan S.A."/>
            <person name="Brun Y.V."/>
            <person name="Brown P.J."/>
        </authorList>
    </citation>
    <scope>NUCLEOTIDE SEQUENCE [LARGE SCALE GENOMIC DNA]</scope>
    <source>
        <strain evidence="6 7">16</strain>
    </source>
</reference>
<dbReference type="Pfam" id="PF00126">
    <property type="entry name" value="HTH_1"/>
    <property type="match status" value="1"/>
</dbReference>
<proteinExistence type="inferred from homology"/>
<comment type="similarity">
    <text evidence="1">Belongs to the LysR transcriptional regulatory family.</text>
</comment>
<gene>
    <name evidence="6" type="ORF">ABB55_12660</name>
</gene>
<dbReference type="GO" id="GO:0010628">
    <property type="term" value="P:positive regulation of gene expression"/>
    <property type="evidence" value="ECO:0007669"/>
    <property type="project" value="TreeGrafter"/>
</dbReference>
<dbReference type="InterPro" id="IPR000847">
    <property type="entry name" value="LysR_HTH_N"/>
</dbReference>
<protein>
    <submittedName>
        <fullName evidence="6">LysR family transcriptional regulator</fullName>
    </submittedName>
</protein>
<name>A0A0N8GF03_9HYPH</name>
<keyword evidence="7" id="KW-1185">Reference proteome</keyword>
<keyword evidence="2" id="KW-0805">Transcription regulation</keyword>
<evidence type="ECO:0000313" key="7">
    <source>
        <dbReference type="Proteomes" id="UP000048984"/>
    </source>
</evidence>
<accession>A0A0N8GF03</accession>
<dbReference type="InterPro" id="IPR036390">
    <property type="entry name" value="WH_DNA-bd_sf"/>
</dbReference>
<dbReference type="PANTHER" id="PTHR30427">
    <property type="entry name" value="TRANSCRIPTIONAL ACTIVATOR PROTEIN LYSR"/>
    <property type="match status" value="1"/>
</dbReference>